<feature type="region of interest" description="Disordered" evidence="1">
    <location>
        <begin position="228"/>
        <end position="249"/>
    </location>
</feature>
<organism evidence="2 3">
    <name type="scientific">Didymella pomorum</name>
    <dbReference type="NCBI Taxonomy" id="749634"/>
    <lineage>
        <taxon>Eukaryota</taxon>
        <taxon>Fungi</taxon>
        <taxon>Dikarya</taxon>
        <taxon>Ascomycota</taxon>
        <taxon>Pezizomycotina</taxon>
        <taxon>Dothideomycetes</taxon>
        <taxon>Pleosporomycetidae</taxon>
        <taxon>Pleosporales</taxon>
        <taxon>Pleosporineae</taxon>
        <taxon>Didymellaceae</taxon>
        <taxon>Didymella</taxon>
    </lineage>
</organism>
<sequence length="249" mass="26974">MTLEGVLEGLSIEGHNECFWFQHNRGEKGRFPGKSAEGWVPVEEQTYKVGDKTYRNTYAKAIMASNADDGVVFFIDRRSAVSGAAGAWGVKTAPVDQLPELRQMSELAWGMWRHVHPSGASLGNIKYIIVNQVVNAETQGLIAEALNVGGNPVAALPKWPGMTWDIESPQGAALLGAGSANGIPIGYFLSQHKAQLGGNKYVYQAQIYVESEGGFPYMVYRVKDAPKEAQKGSDGGEGTKMGKRVKVKL</sequence>
<evidence type="ECO:0000313" key="2">
    <source>
        <dbReference type="EMBL" id="KAJ4411531.1"/>
    </source>
</evidence>
<protein>
    <submittedName>
        <fullName evidence="2">Uncharacterized protein</fullName>
    </submittedName>
</protein>
<reference evidence="2" key="1">
    <citation type="submission" date="2022-10" db="EMBL/GenBank/DDBJ databases">
        <title>Tapping the CABI collections for fungal endophytes: first genome assemblies for Collariella, Neodidymelliopsis, Ascochyta clinopodiicola, Didymella pomorum, Didymosphaeria variabile, Neocosmospora piperis and Neocucurbitaria cava.</title>
        <authorList>
            <person name="Hill R."/>
        </authorList>
    </citation>
    <scope>NUCLEOTIDE SEQUENCE</scope>
    <source>
        <strain evidence="2">IMI 355091</strain>
    </source>
</reference>
<dbReference type="OrthoDB" id="5337308at2759"/>
<accession>A0A9W9DBA0</accession>
<name>A0A9W9DBA0_9PLEO</name>
<evidence type="ECO:0000256" key="1">
    <source>
        <dbReference type="SAM" id="MobiDB-lite"/>
    </source>
</evidence>
<dbReference type="AlphaFoldDB" id="A0A9W9DBA0"/>
<evidence type="ECO:0000313" key="3">
    <source>
        <dbReference type="Proteomes" id="UP001140510"/>
    </source>
</evidence>
<keyword evidence="3" id="KW-1185">Reference proteome</keyword>
<gene>
    <name evidence="2" type="ORF">N0V91_001315</name>
</gene>
<dbReference type="Proteomes" id="UP001140510">
    <property type="component" value="Unassembled WGS sequence"/>
</dbReference>
<dbReference type="EMBL" id="JAPEVA010000005">
    <property type="protein sequence ID" value="KAJ4411531.1"/>
    <property type="molecule type" value="Genomic_DNA"/>
</dbReference>
<comment type="caution">
    <text evidence="2">The sequence shown here is derived from an EMBL/GenBank/DDBJ whole genome shotgun (WGS) entry which is preliminary data.</text>
</comment>
<proteinExistence type="predicted"/>